<evidence type="ECO:0000313" key="2">
    <source>
        <dbReference type="EMBL" id="GAA1674398.1"/>
    </source>
</evidence>
<sequence length="100" mass="10505">MPASGAAAAGPAVSAVAAATAAPVAASPVVILRAADIFVSFVRVWLRRTAIGHVQRPVRDATRVSLRIQGRVGPSSPNPLSEGWARLQRWQTCCTENSMN</sequence>
<evidence type="ECO:0000313" key="3">
    <source>
        <dbReference type="Proteomes" id="UP001499851"/>
    </source>
</evidence>
<evidence type="ECO:0008006" key="4">
    <source>
        <dbReference type="Google" id="ProtNLM"/>
    </source>
</evidence>
<reference evidence="3" key="1">
    <citation type="journal article" date="2019" name="Int. J. Syst. Evol. Microbiol.">
        <title>The Global Catalogue of Microorganisms (GCM) 10K type strain sequencing project: providing services to taxonomists for standard genome sequencing and annotation.</title>
        <authorList>
            <consortium name="The Broad Institute Genomics Platform"/>
            <consortium name="The Broad Institute Genome Sequencing Center for Infectious Disease"/>
            <person name="Wu L."/>
            <person name="Ma J."/>
        </authorList>
    </citation>
    <scope>NUCLEOTIDE SEQUENCE [LARGE SCALE GENOMIC DNA]</scope>
    <source>
        <strain evidence="3">JCM 16001</strain>
    </source>
</reference>
<gene>
    <name evidence="2" type="ORF">GCM10009830_21000</name>
</gene>
<protein>
    <recommendedName>
        <fullName evidence="4">Secreted protein</fullName>
    </recommendedName>
</protein>
<feature type="signal peptide" evidence="1">
    <location>
        <begin position="1"/>
        <end position="21"/>
    </location>
</feature>
<dbReference type="EMBL" id="BAAAQF010000006">
    <property type="protein sequence ID" value="GAA1674398.1"/>
    <property type="molecule type" value="Genomic_DNA"/>
</dbReference>
<keyword evidence="1" id="KW-0732">Signal</keyword>
<accession>A0ABP4SLZ3</accession>
<keyword evidence="3" id="KW-1185">Reference proteome</keyword>
<evidence type="ECO:0000256" key="1">
    <source>
        <dbReference type="SAM" id="SignalP"/>
    </source>
</evidence>
<name>A0ABP4SLZ3_9ACTN</name>
<dbReference type="Proteomes" id="UP001499851">
    <property type="component" value="Unassembled WGS sequence"/>
</dbReference>
<proteinExistence type="predicted"/>
<feature type="chain" id="PRO_5046413724" description="Secreted protein" evidence="1">
    <location>
        <begin position="22"/>
        <end position="100"/>
    </location>
</feature>
<organism evidence="2 3">
    <name type="scientific">Glycomyces endophyticus</name>
    <dbReference type="NCBI Taxonomy" id="480996"/>
    <lineage>
        <taxon>Bacteria</taxon>
        <taxon>Bacillati</taxon>
        <taxon>Actinomycetota</taxon>
        <taxon>Actinomycetes</taxon>
        <taxon>Glycomycetales</taxon>
        <taxon>Glycomycetaceae</taxon>
        <taxon>Glycomyces</taxon>
    </lineage>
</organism>
<comment type="caution">
    <text evidence="2">The sequence shown here is derived from an EMBL/GenBank/DDBJ whole genome shotgun (WGS) entry which is preliminary data.</text>
</comment>